<feature type="chain" id="PRO_5045294305" evidence="1">
    <location>
        <begin position="22"/>
        <end position="310"/>
    </location>
</feature>
<dbReference type="Gene3D" id="2.40.70.10">
    <property type="entry name" value="Acid Proteases"/>
    <property type="match status" value="2"/>
</dbReference>
<accession>A0ABU8WI93</accession>
<dbReference type="CDD" id="cd05483">
    <property type="entry name" value="retropepsin_like_bacteria"/>
    <property type="match status" value="1"/>
</dbReference>
<dbReference type="Pfam" id="PF13650">
    <property type="entry name" value="Asp_protease_2"/>
    <property type="match status" value="1"/>
</dbReference>
<evidence type="ECO:0000313" key="3">
    <source>
        <dbReference type="Proteomes" id="UP001385892"/>
    </source>
</evidence>
<dbReference type="GO" id="GO:0006508">
    <property type="term" value="P:proteolysis"/>
    <property type="evidence" value="ECO:0007669"/>
    <property type="project" value="UniProtKB-KW"/>
</dbReference>
<comment type="caution">
    <text evidence="2">The sequence shown here is derived from an EMBL/GenBank/DDBJ whole genome shotgun (WGS) entry which is preliminary data.</text>
</comment>
<keyword evidence="3" id="KW-1185">Reference proteome</keyword>
<proteinExistence type="predicted"/>
<feature type="signal peptide" evidence="1">
    <location>
        <begin position="1"/>
        <end position="21"/>
    </location>
</feature>
<dbReference type="InterPro" id="IPR034122">
    <property type="entry name" value="Retropepsin-like_bacterial"/>
</dbReference>
<keyword evidence="2" id="KW-0645">Protease</keyword>
<dbReference type="RefSeq" id="WP_340342381.1">
    <property type="nucleotide sequence ID" value="NZ_JBBKZT010000004.1"/>
</dbReference>
<keyword evidence="1" id="KW-0732">Signal</keyword>
<sequence>MQATRLVIGCLVLFAWGAAQADSCGIERVGSTALVAQGGHFVLPVVINDTSGIAFLPDTGSERSAIDAGVAGRLALPNFGTTPRRMIGTDGTLGRAYFDVTADRFAFADVPNRNVRMGVSDLSGGRPDGVQGVIGAELLNRYDIEFDFPGQRLNLYRVTDCGPNSAALLLPWLNPYDAVPLKVSAKHILSLPFTIDGKTLELALDTGATSTKITMDAAANKLGLDLERLKAESPRSTSYSSTGASMSNFAMRFDKVQIGQAFYANGKIRVSEIDVKPYDGLLGLDFLRKRKVWVSYGTRQLLLERVPAKP</sequence>
<dbReference type="Pfam" id="PF13975">
    <property type="entry name" value="gag-asp_proteas"/>
    <property type="match status" value="1"/>
</dbReference>
<evidence type="ECO:0000313" key="2">
    <source>
        <dbReference type="EMBL" id="MEJ8847240.1"/>
    </source>
</evidence>
<reference evidence="2 3" key="1">
    <citation type="submission" date="2024-03" db="EMBL/GenBank/DDBJ databases">
        <title>Novel species of the genus Variovorax.</title>
        <authorList>
            <person name="Liu Q."/>
            <person name="Xin Y.-H."/>
        </authorList>
    </citation>
    <scope>NUCLEOTIDE SEQUENCE [LARGE SCALE GENOMIC DNA]</scope>
    <source>
        <strain evidence="2 3">KACC 18900</strain>
    </source>
</reference>
<dbReference type="GO" id="GO:0008233">
    <property type="term" value="F:peptidase activity"/>
    <property type="evidence" value="ECO:0007669"/>
    <property type="project" value="UniProtKB-KW"/>
</dbReference>
<protein>
    <submittedName>
        <fullName evidence="2">Aspartyl protease family protein</fullName>
    </submittedName>
</protein>
<gene>
    <name evidence="2" type="ORF">WKW82_11300</name>
</gene>
<dbReference type="SUPFAM" id="SSF50630">
    <property type="entry name" value="Acid proteases"/>
    <property type="match status" value="1"/>
</dbReference>
<dbReference type="InterPro" id="IPR021109">
    <property type="entry name" value="Peptidase_aspartic_dom_sf"/>
</dbReference>
<evidence type="ECO:0000256" key="1">
    <source>
        <dbReference type="SAM" id="SignalP"/>
    </source>
</evidence>
<organism evidence="2 3">
    <name type="scientific">Variovorax rhizosphaerae</name>
    <dbReference type="NCBI Taxonomy" id="1836200"/>
    <lineage>
        <taxon>Bacteria</taxon>
        <taxon>Pseudomonadati</taxon>
        <taxon>Pseudomonadota</taxon>
        <taxon>Betaproteobacteria</taxon>
        <taxon>Burkholderiales</taxon>
        <taxon>Comamonadaceae</taxon>
        <taxon>Variovorax</taxon>
    </lineage>
</organism>
<dbReference type="EMBL" id="JBBKZT010000004">
    <property type="protein sequence ID" value="MEJ8847240.1"/>
    <property type="molecule type" value="Genomic_DNA"/>
</dbReference>
<dbReference type="Proteomes" id="UP001385892">
    <property type="component" value="Unassembled WGS sequence"/>
</dbReference>
<name>A0ABU8WI93_9BURK</name>
<keyword evidence="2" id="KW-0378">Hydrolase</keyword>